<dbReference type="SUPFAM" id="SSF50978">
    <property type="entry name" value="WD40 repeat-like"/>
    <property type="match status" value="1"/>
</dbReference>
<evidence type="ECO:0000313" key="9">
    <source>
        <dbReference type="EMBL" id="KMZ58677.1"/>
    </source>
</evidence>
<dbReference type="InterPro" id="IPR036322">
    <property type="entry name" value="WD40_repeat_dom_sf"/>
</dbReference>
<evidence type="ECO:0000256" key="6">
    <source>
        <dbReference type="PROSITE-ProRule" id="PRU00221"/>
    </source>
</evidence>
<feature type="repeat" description="WD" evidence="6">
    <location>
        <begin position="174"/>
        <end position="216"/>
    </location>
</feature>
<evidence type="ECO:0000256" key="4">
    <source>
        <dbReference type="ARBA" id="ARBA00022737"/>
    </source>
</evidence>
<dbReference type="Gene3D" id="2.130.10.10">
    <property type="entry name" value="YVTN repeat-like/Quinoprotein amine dehydrogenase"/>
    <property type="match status" value="2"/>
</dbReference>
<dbReference type="Proteomes" id="UP000036987">
    <property type="component" value="Unassembled WGS sequence"/>
</dbReference>
<evidence type="ECO:0000256" key="5">
    <source>
        <dbReference type="ARBA" id="ARBA00023242"/>
    </source>
</evidence>
<keyword evidence="2" id="KW-0698">rRNA processing</keyword>
<evidence type="ECO:0000259" key="8">
    <source>
        <dbReference type="Pfam" id="PF09384"/>
    </source>
</evidence>
<proteinExistence type="predicted"/>
<dbReference type="OrthoDB" id="431715at2759"/>
<dbReference type="InterPro" id="IPR015943">
    <property type="entry name" value="WD40/YVTN_repeat-like_dom_sf"/>
</dbReference>
<dbReference type="Pfam" id="PF00400">
    <property type="entry name" value="WD40"/>
    <property type="match status" value="3"/>
</dbReference>
<dbReference type="SMART" id="SM00320">
    <property type="entry name" value="WD40"/>
    <property type="match status" value="6"/>
</dbReference>
<comment type="caution">
    <text evidence="9">The sequence shown here is derived from an EMBL/GenBank/DDBJ whole genome shotgun (WGS) entry which is preliminary data.</text>
</comment>
<keyword evidence="3 6" id="KW-0853">WD repeat</keyword>
<evidence type="ECO:0000256" key="7">
    <source>
        <dbReference type="SAM" id="MobiDB-lite"/>
    </source>
</evidence>
<keyword evidence="4" id="KW-0677">Repeat</keyword>
<dbReference type="EMBL" id="LFYR01001898">
    <property type="protein sequence ID" value="KMZ58677.1"/>
    <property type="molecule type" value="Genomic_DNA"/>
</dbReference>
<evidence type="ECO:0000313" key="10">
    <source>
        <dbReference type="Proteomes" id="UP000036987"/>
    </source>
</evidence>
<feature type="domain" description="U3 small nucleolar RNA-associated protein 15 C-terminal" evidence="8">
    <location>
        <begin position="392"/>
        <end position="534"/>
    </location>
</feature>
<dbReference type="OMA" id="ATYQVVH"/>
<dbReference type="Pfam" id="PF09384">
    <property type="entry name" value="UTP15_C"/>
    <property type="match status" value="1"/>
</dbReference>
<dbReference type="InterPro" id="IPR001680">
    <property type="entry name" value="WD40_rpt"/>
</dbReference>
<evidence type="ECO:0000256" key="2">
    <source>
        <dbReference type="ARBA" id="ARBA00022552"/>
    </source>
</evidence>
<dbReference type="GO" id="GO:0005730">
    <property type="term" value="C:nucleolus"/>
    <property type="evidence" value="ECO:0000318"/>
    <property type="project" value="GO_Central"/>
</dbReference>
<gene>
    <name evidence="9" type="ORF">ZOSMA_74G00180</name>
</gene>
<dbReference type="STRING" id="29655.A0A0K9NRI7"/>
<accession>A0A0K9NRI7</accession>
<sequence length="540" mass="59800">MGERTKFFSVSLTQGPKPRSRRSTATRESRYWRSFKNSQLSSNLFSAVSSLEFSPVSPNDLAATVSTSLLLFSGFESLSPKPFSPISNFSDVAYSPSYRYDGALVAAGGQSGLIQIFDPINKRPVLRRLRAHTRPVRVVRYPKISDKAHLFSAGDDAVFNYWDTAAESIVSSFPAAHKDYIRAGAACPVSPEVFATGSYDHSVKLWDIRANECGGSVAEFNHGSPVESIMFLPSGGMIATAGGNSVKIWDVYGGCRLIHSMDSHNKTVTSLCNGKILNKNSDLSVESRIFSVSIDGYLKVFDYSTFKVTHSTKYPSMLLSVAASPNGFAWVVGSANGVIYSAKKKEGKDKDEMEIDSNSGKSISLFSIPSEVKTNTVLKPSSHRYFTRGQGEKPSEDDYMVKISPKVKLAEHDVLLKKFRHKESLVSALNGKHPDKIMAVMQELVLRKKLIRCVENLEEEELGQLLGFFPRYATVLNYSRFLIGLAKKVLQIRSEDIKKSDKLKPHVKNLKRVISEEIKIQNSLQEIQGMISPLLRLAGK</sequence>
<name>A0A0K9NRI7_ZOSMR</name>
<evidence type="ECO:0000256" key="1">
    <source>
        <dbReference type="ARBA" id="ARBA00004604"/>
    </source>
</evidence>
<keyword evidence="5" id="KW-0539">Nucleus</keyword>
<organism evidence="9 10">
    <name type="scientific">Zostera marina</name>
    <name type="common">Eelgrass</name>
    <dbReference type="NCBI Taxonomy" id="29655"/>
    <lineage>
        <taxon>Eukaryota</taxon>
        <taxon>Viridiplantae</taxon>
        <taxon>Streptophyta</taxon>
        <taxon>Embryophyta</taxon>
        <taxon>Tracheophyta</taxon>
        <taxon>Spermatophyta</taxon>
        <taxon>Magnoliopsida</taxon>
        <taxon>Liliopsida</taxon>
        <taxon>Zosteraceae</taxon>
        <taxon>Zostera</taxon>
    </lineage>
</organism>
<evidence type="ECO:0000256" key="3">
    <source>
        <dbReference type="ARBA" id="ARBA00022574"/>
    </source>
</evidence>
<feature type="region of interest" description="Disordered" evidence="7">
    <location>
        <begin position="1"/>
        <end position="27"/>
    </location>
</feature>
<dbReference type="GO" id="GO:0045943">
    <property type="term" value="P:positive regulation of transcription by RNA polymerase I"/>
    <property type="evidence" value="ECO:0000318"/>
    <property type="project" value="GO_Central"/>
</dbReference>
<dbReference type="GO" id="GO:0006364">
    <property type="term" value="P:rRNA processing"/>
    <property type="evidence" value="ECO:0000318"/>
    <property type="project" value="GO_Central"/>
</dbReference>
<dbReference type="PANTHER" id="PTHR19924:SF26">
    <property type="entry name" value="U3 SMALL NUCLEOLAR RNA-ASSOCIATED PROTEIN 15 HOMOLOG"/>
    <property type="match status" value="1"/>
</dbReference>
<keyword evidence="10" id="KW-1185">Reference proteome</keyword>
<reference evidence="10" key="1">
    <citation type="journal article" date="2016" name="Nature">
        <title>The genome of the seagrass Zostera marina reveals angiosperm adaptation to the sea.</title>
        <authorList>
            <person name="Olsen J.L."/>
            <person name="Rouze P."/>
            <person name="Verhelst B."/>
            <person name="Lin Y.-C."/>
            <person name="Bayer T."/>
            <person name="Collen J."/>
            <person name="Dattolo E."/>
            <person name="De Paoli E."/>
            <person name="Dittami S."/>
            <person name="Maumus F."/>
            <person name="Michel G."/>
            <person name="Kersting A."/>
            <person name="Lauritano C."/>
            <person name="Lohaus R."/>
            <person name="Toepel M."/>
            <person name="Tonon T."/>
            <person name="Vanneste K."/>
            <person name="Amirebrahimi M."/>
            <person name="Brakel J."/>
            <person name="Bostroem C."/>
            <person name="Chovatia M."/>
            <person name="Grimwood J."/>
            <person name="Jenkins J.W."/>
            <person name="Jueterbock A."/>
            <person name="Mraz A."/>
            <person name="Stam W.T."/>
            <person name="Tice H."/>
            <person name="Bornberg-Bauer E."/>
            <person name="Green P.J."/>
            <person name="Pearson G.A."/>
            <person name="Procaccini G."/>
            <person name="Duarte C.M."/>
            <person name="Schmutz J."/>
            <person name="Reusch T.B.H."/>
            <person name="Van de Peer Y."/>
        </authorList>
    </citation>
    <scope>NUCLEOTIDE SEQUENCE [LARGE SCALE GENOMIC DNA]</scope>
    <source>
        <strain evidence="10">cv. Finnish</strain>
    </source>
</reference>
<dbReference type="InterPro" id="IPR018983">
    <property type="entry name" value="U3_snoRNA-assocProt_15_C"/>
</dbReference>
<dbReference type="PROSITE" id="PS50082">
    <property type="entry name" value="WD_REPEATS_2"/>
    <property type="match status" value="1"/>
</dbReference>
<dbReference type="PANTHER" id="PTHR19924">
    <property type="entry name" value="UTP15 U3 SMALL NUCLEOLAR RNA-ASSOCIATED PROTEIN 15 FAMILY MEMBER"/>
    <property type="match status" value="1"/>
</dbReference>
<comment type="subcellular location">
    <subcellularLocation>
        <location evidence="1">Nucleus</location>
        <location evidence="1">Nucleolus</location>
    </subcellularLocation>
</comment>
<dbReference type="AlphaFoldDB" id="A0A0K9NRI7"/>
<protein>
    <submittedName>
        <fullName evidence="9">Putative U3 small nucleolar RNA-associated protein</fullName>
    </submittedName>
</protein>